<keyword evidence="1" id="KW-0472">Membrane</keyword>
<dbReference type="OrthoDB" id="10447687at2759"/>
<dbReference type="AlphaFoldDB" id="A0A9P6QFF6"/>
<keyword evidence="1" id="KW-1133">Transmembrane helix</keyword>
<name>A0A9P6QFF6_9FUNG</name>
<accession>A0A9P6QFF6</accession>
<evidence type="ECO:0000256" key="1">
    <source>
        <dbReference type="SAM" id="Phobius"/>
    </source>
</evidence>
<comment type="caution">
    <text evidence="2">The sequence shown here is derived from an EMBL/GenBank/DDBJ whole genome shotgun (WGS) entry which is preliminary data.</text>
</comment>
<dbReference type="Proteomes" id="UP000807716">
    <property type="component" value="Unassembled WGS sequence"/>
</dbReference>
<reference evidence="2" key="1">
    <citation type="journal article" date="2020" name="Fungal Divers.">
        <title>Resolving the Mortierellaceae phylogeny through synthesis of multi-gene phylogenetics and phylogenomics.</title>
        <authorList>
            <person name="Vandepol N."/>
            <person name="Liber J."/>
            <person name="Desiro A."/>
            <person name="Na H."/>
            <person name="Kennedy M."/>
            <person name="Barry K."/>
            <person name="Grigoriev I.V."/>
            <person name="Miller A.N."/>
            <person name="O'Donnell K."/>
            <person name="Stajich J.E."/>
            <person name="Bonito G."/>
        </authorList>
    </citation>
    <scope>NUCLEOTIDE SEQUENCE</scope>
    <source>
        <strain evidence="2">BC1065</strain>
    </source>
</reference>
<gene>
    <name evidence="2" type="ORF">DFQ27_000846</name>
</gene>
<organism evidence="2 3">
    <name type="scientific">Actinomortierella ambigua</name>
    <dbReference type="NCBI Taxonomy" id="1343610"/>
    <lineage>
        <taxon>Eukaryota</taxon>
        <taxon>Fungi</taxon>
        <taxon>Fungi incertae sedis</taxon>
        <taxon>Mucoromycota</taxon>
        <taxon>Mortierellomycotina</taxon>
        <taxon>Mortierellomycetes</taxon>
        <taxon>Mortierellales</taxon>
        <taxon>Mortierellaceae</taxon>
        <taxon>Actinomortierella</taxon>
    </lineage>
</organism>
<proteinExistence type="predicted"/>
<feature type="transmembrane region" description="Helical" evidence="1">
    <location>
        <begin position="21"/>
        <end position="39"/>
    </location>
</feature>
<keyword evidence="3" id="KW-1185">Reference proteome</keyword>
<evidence type="ECO:0000313" key="3">
    <source>
        <dbReference type="Proteomes" id="UP000807716"/>
    </source>
</evidence>
<keyword evidence="1" id="KW-0812">Transmembrane</keyword>
<sequence length="95" mass="10375">MDREKIDQYWRELVTLSRESYFLPSIVICVTIAVLFTYLQENKHVAHGAAIEESDDALDVDDAVSAAPSAKSHDDTNGTDDAKAAVKKAFAVSST</sequence>
<evidence type="ECO:0000313" key="2">
    <source>
        <dbReference type="EMBL" id="KAG0265051.1"/>
    </source>
</evidence>
<dbReference type="EMBL" id="JAAAJB010000124">
    <property type="protein sequence ID" value="KAG0265051.1"/>
    <property type="molecule type" value="Genomic_DNA"/>
</dbReference>
<protein>
    <submittedName>
        <fullName evidence="2">Uncharacterized protein</fullName>
    </submittedName>
</protein>